<keyword evidence="1" id="KW-1133">Transmembrane helix</keyword>
<name>A0AAW5JQV7_9FIRM</name>
<keyword evidence="1" id="KW-0812">Transmembrane</keyword>
<evidence type="ECO:0000256" key="1">
    <source>
        <dbReference type="SAM" id="Phobius"/>
    </source>
</evidence>
<feature type="transmembrane region" description="Helical" evidence="1">
    <location>
        <begin position="6"/>
        <end position="25"/>
    </location>
</feature>
<dbReference type="EMBL" id="JANFYS010000013">
    <property type="protein sequence ID" value="MCQ4770279.1"/>
    <property type="molecule type" value="Genomic_DNA"/>
</dbReference>
<evidence type="ECO:0000313" key="2">
    <source>
        <dbReference type="EMBL" id="MCQ4770279.1"/>
    </source>
</evidence>
<keyword evidence="1" id="KW-0472">Membrane</keyword>
<accession>A0AAW5JQV7</accession>
<keyword evidence="2" id="KW-0800">Toxin</keyword>
<dbReference type="AlphaFoldDB" id="A0AAW5JQV7"/>
<reference evidence="2" key="1">
    <citation type="submission" date="2022-06" db="EMBL/GenBank/DDBJ databases">
        <title>Isolation of gut microbiota from human fecal samples.</title>
        <authorList>
            <person name="Pamer E.G."/>
            <person name="Barat B."/>
            <person name="Waligurski E."/>
            <person name="Medina S."/>
            <person name="Paddock L."/>
            <person name="Mostad J."/>
        </authorList>
    </citation>
    <scope>NUCLEOTIDE SEQUENCE</scope>
    <source>
        <strain evidence="2">DFI.9.91</strain>
    </source>
</reference>
<proteinExistence type="predicted"/>
<keyword evidence="2" id="KW-0528">Neurotoxin</keyword>
<comment type="caution">
    <text evidence="2">The sequence shown here is derived from an EMBL/GenBank/DDBJ whole genome shotgun (WGS) entry which is preliminary data.</text>
</comment>
<dbReference type="RefSeq" id="WP_256303772.1">
    <property type="nucleotide sequence ID" value="NZ_JANFYS010000013.1"/>
</dbReference>
<protein>
    <submittedName>
        <fullName evidence="2">InseCt neurotoxin 1c</fullName>
    </submittedName>
</protein>
<evidence type="ECO:0000313" key="3">
    <source>
        <dbReference type="Proteomes" id="UP001204562"/>
    </source>
</evidence>
<sequence length="47" mass="5328">MTELLWFIVGLFIGGIVAVLVLCCLQINRISKHEAEIRCLKSQLNNK</sequence>
<dbReference type="Proteomes" id="UP001204562">
    <property type="component" value="Unassembled WGS sequence"/>
</dbReference>
<organism evidence="2 3">
    <name type="scientific">Intestinimonas massiliensis</name>
    <name type="common">ex Afouda et al. 2020</name>
    <dbReference type="NCBI Taxonomy" id="1673721"/>
    <lineage>
        <taxon>Bacteria</taxon>
        <taxon>Bacillati</taxon>
        <taxon>Bacillota</taxon>
        <taxon>Clostridia</taxon>
        <taxon>Eubacteriales</taxon>
        <taxon>Intestinimonas</taxon>
    </lineage>
</organism>
<gene>
    <name evidence="2" type="ORF">NE579_07360</name>
</gene>